<gene>
    <name evidence="10" type="ORF">K3162_07765</name>
</gene>
<reference evidence="10 11" key="1">
    <citation type="submission" date="2021-08" db="EMBL/GenBank/DDBJ databases">
        <title>Comparative Genomics Analysis of the Genus Qipengyuania Reveals Extensive Genetic Diversity and Metabolic Versatility, Including the Description of Fifteen Novel Species.</title>
        <authorList>
            <person name="Liu Y."/>
        </authorList>
    </citation>
    <scope>NUCLEOTIDE SEQUENCE [LARGE SCALE GENOMIC DNA]</scope>
    <source>
        <strain evidence="10 11">1NDW3</strain>
    </source>
</reference>
<sequence length="248" mass="25413">MELLAGYGLAAIVAALLAAFGSAFVRGLTGFGMAILLVPVLALALSPLDAVLLTNFLSVFIGLSEIRRLLRGAERSAWVIIALVALTTPVGLYLLSVTSPALARVVIAFIALSAFLAILLPRRGALDHHPATTGSVGVMSGLMTGYAGMPGPPVVPYYVGRDIPRETAKASMLLIFTCASTTGLVSGAALGVLEATLVLLAVLLFPAVLLGNWLGNKASGRIADRTWRICVGLVLGAAAVAALVKALG</sequence>
<keyword evidence="11" id="KW-1185">Reference proteome</keyword>
<evidence type="ECO:0000256" key="5">
    <source>
        <dbReference type="ARBA" id="ARBA00022692"/>
    </source>
</evidence>
<keyword evidence="4 8" id="KW-1003">Cell membrane</keyword>
<dbReference type="Pfam" id="PF01925">
    <property type="entry name" value="TauE"/>
    <property type="match status" value="1"/>
</dbReference>
<organism evidence="10 11">
    <name type="scientific">Qipengyuania xiapuensis</name>
    <dbReference type="NCBI Taxonomy" id="2867236"/>
    <lineage>
        <taxon>Bacteria</taxon>
        <taxon>Pseudomonadati</taxon>
        <taxon>Pseudomonadota</taxon>
        <taxon>Alphaproteobacteria</taxon>
        <taxon>Sphingomonadales</taxon>
        <taxon>Erythrobacteraceae</taxon>
        <taxon>Qipengyuania</taxon>
    </lineage>
</organism>
<feature type="transmembrane region" description="Helical" evidence="8">
    <location>
        <begin position="227"/>
        <end position="247"/>
    </location>
</feature>
<dbReference type="PANTHER" id="PTHR30269:SF37">
    <property type="entry name" value="MEMBRANE TRANSPORTER PROTEIN"/>
    <property type="match status" value="1"/>
</dbReference>
<dbReference type="InterPro" id="IPR020846">
    <property type="entry name" value="MFS_dom"/>
</dbReference>
<name>A0ABX8ZWF8_9SPHN</name>
<dbReference type="EMBL" id="CP081296">
    <property type="protein sequence ID" value="QZD91473.1"/>
    <property type="molecule type" value="Genomic_DNA"/>
</dbReference>
<keyword evidence="6 8" id="KW-1133">Transmembrane helix</keyword>
<feature type="transmembrane region" description="Helical" evidence="8">
    <location>
        <begin position="76"/>
        <end position="95"/>
    </location>
</feature>
<dbReference type="InterPro" id="IPR002781">
    <property type="entry name" value="TM_pro_TauE-like"/>
</dbReference>
<evidence type="ECO:0000256" key="7">
    <source>
        <dbReference type="ARBA" id="ARBA00023136"/>
    </source>
</evidence>
<comment type="similarity">
    <text evidence="2 8">Belongs to the 4-toluene sulfonate uptake permease (TSUP) (TC 2.A.102) family.</text>
</comment>
<evidence type="ECO:0000256" key="6">
    <source>
        <dbReference type="ARBA" id="ARBA00022989"/>
    </source>
</evidence>
<evidence type="ECO:0000313" key="10">
    <source>
        <dbReference type="EMBL" id="QZD91473.1"/>
    </source>
</evidence>
<dbReference type="InterPro" id="IPR052017">
    <property type="entry name" value="TSUP"/>
</dbReference>
<evidence type="ECO:0000259" key="9">
    <source>
        <dbReference type="PROSITE" id="PS50850"/>
    </source>
</evidence>
<evidence type="ECO:0000313" key="11">
    <source>
        <dbReference type="Proteomes" id="UP000824300"/>
    </source>
</evidence>
<proteinExistence type="inferred from homology"/>
<keyword evidence="7 8" id="KW-0472">Membrane</keyword>
<dbReference type="Proteomes" id="UP000824300">
    <property type="component" value="Chromosome"/>
</dbReference>
<feature type="transmembrane region" description="Helical" evidence="8">
    <location>
        <begin position="170"/>
        <end position="190"/>
    </location>
</feature>
<evidence type="ECO:0000256" key="1">
    <source>
        <dbReference type="ARBA" id="ARBA00004651"/>
    </source>
</evidence>
<keyword evidence="5 8" id="KW-0812">Transmembrane</keyword>
<dbReference type="RefSeq" id="WP_221427179.1">
    <property type="nucleotide sequence ID" value="NZ_CP081296.1"/>
</dbReference>
<feature type="transmembrane region" description="Helical" evidence="8">
    <location>
        <begin position="31"/>
        <end position="64"/>
    </location>
</feature>
<protein>
    <recommendedName>
        <fullName evidence="8">Probable membrane transporter protein</fullName>
    </recommendedName>
</protein>
<evidence type="ECO:0000256" key="4">
    <source>
        <dbReference type="ARBA" id="ARBA00022475"/>
    </source>
</evidence>
<dbReference type="PROSITE" id="PS50850">
    <property type="entry name" value="MFS"/>
    <property type="match status" value="1"/>
</dbReference>
<feature type="transmembrane region" description="Helical" evidence="8">
    <location>
        <begin position="196"/>
        <end position="215"/>
    </location>
</feature>
<comment type="subcellular location">
    <subcellularLocation>
        <location evidence="1 8">Cell membrane</location>
        <topology evidence="1 8">Multi-pass membrane protein</topology>
    </subcellularLocation>
</comment>
<feature type="transmembrane region" description="Helical" evidence="8">
    <location>
        <begin position="101"/>
        <end position="120"/>
    </location>
</feature>
<dbReference type="PANTHER" id="PTHR30269">
    <property type="entry name" value="TRANSMEMBRANE PROTEIN YFCA"/>
    <property type="match status" value="1"/>
</dbReference>
<evidence type="ECO:0000256" key="3">
    <source>
        <dbReference type="ARBA" id="ARBA00022448"/>
    </source>
</evidence>
<evidence type="ECO:0000256" key="8">
    <source>
        <dbReference type="RuleBase" id="RU363041"/>
    </source>
</evidence>
<keyword evidence="3" id="KW-0813">Transport</keyword>
<feature type="domain" description="Major facilitator superfamily (MFS) profile" evidence="9">
    <location>
        <begin position="35"/>
        <end position="248"/>
    </location>
</feature>
<accession>A0ABX8ZWF8</accession>
<evidence type="ECO:0000256" key="2">
    <source>
        <dbReference type="ARBA" id="ARBA00009142"/>
    </source>
</evidence>